<evidence type="ECO:0000313" key="2">
    <source>
        <dbReference type="EMBL" id="CAA9434237.1"/>
    </source>
</evidence>
<gene>
    <name evidence="2" type="ORF">AVDCRST_MAG64-3710</name>
</gene>
<feature type="non-terminal residue" evidence="2">
    <location>
        <position position="1"/>
    </location>
</feature>
<evidence type="ECO:0000256" key="1">
    <source>
        <dbReference type="SAM" id="MobiDB-lite"/>
    </source>
</evidence>
<organism evidence="2">
    <name type="scientific">uncultured Phycisphaerae bacterium</name>
    <dbReference type="NCBI Taxonomy" id="904963"/>
    <lineage>
        <taxon>Bacteria</taxon>
        <taxon>Pseudomonadati</taxon>
        <taxon>Planctomycetota</taxon>
        <taxon>Phycisphaerae</taxon>
        <taxon>environmental samples</taxon>
    </lineage>
</organism>
<sequence>AQHRLRLRDGHLLHRAAQGLGRRRDQAGAKGPLLYDDRAL</sequence>
<dbReference type="EMBL" id="CADCUQ010000852">
    <property type="protein sequence ID" value="CAA9434237.1"/>
    <property type="molecule type" value="Genomic_DNA"/>
</dbReference>
<reference evidence="2" key="1">
    <citation type="submission" date="2020-02" db="EMBL/GenBank/DDBJ databases">
        <authorList>
            <person name="Meier V. D."/>
        </authorList>
    </citation>
    <scope>NUCLEOTIDE SEQUENCE</scope>
    <source>
        <strain evidence="2">AVDCRST_MAG64</strain>
    </source>
</reference>
<accession>A0A6J4Q6I2</accession>
<name>A0A6J4Q6I2_9BACT</name>
<feature type="region of interest" description="Disordered" evidence="1">
    <location>
        <begin position="18"/>
        <end position="40"/>
    </location>
</feature>
<protein>
    <submittedName>
        <fullName evidence="2">Uncharacterized protein</fullName>
    </submittedName>
</protein>
<dbReference type="AlphaFoldDB" id="A0A6J4Q6I2"/>
<feature type="non-terminal residue" evidence="2">
    <location>
        <position position="40"/>
    </location>
</feature>
<proteinExistence type="predicted"/>